<organism evidence="1 2">
    <name type="scientific">Jimgerdemannia flammicorona</name>
    <dbReference type="NCBI Taxonomy" id="994334"/>
    <lineage>
        <taxon>Eukaryota</taxon>
        <taxon>Fungi</taxon>
        <taxon>Fungi incertae sedis</taxon>
        <taxon>Mucoromycota</taxon>
        <taxon>Mucoromycotina</taxon>
        <taxon>Endogonomycetes</taxon>
        <taxon>Endogonales</taxon>
        <taxon>Endogonaceae</taxon>
        <taxon>Jimgerdemannia</taxon>
    </lineage>
</organism>
<proteinExistence type="predicted"/>
<reference evidence="1 2" key="1">
    <citation type="journal article" date="2018" name="New Phytol.">
        <title>Phylogenomics of Endogonaceae and evolution of mycorrhizas within Mucoromycota.</title>
        <authorList>
            <person name="Chang Y."/>
            <person name="Desiro A."/>
            <person name="Na H."/>
            <person name="Sandor L."/>
            <person name="Lipzen A."/>
            <person name="Clum A."/>
            <person name="Barry K."/>
            <person name="Grigoriev I.V."/>
            <person name="Martin F.M."/>
            <person name="Stajich J.E."/>
            <person name="Smith M.E."/>
            <person name="Bonito G."/>
            <person name="Spatafora J.W."/>
        </authorList>
    </citation>
    <scope>NUCLEOTIDE SEQUENCE [LARGE SCALE GENOMIC DNA]</scope>
    <source>
        <strain evidence="1 2">GMNB39</strain>
    </source>
</reference>
<protein>
    <submittedName>
        <fullName evidence="1">Uncharacterized protein</fullName>
    </submittedName>
</protein>
<evidence type="ECO:0000313" key="2">
    <source>
        <dbReference type="Proteomes" id="UP000268093"/>
    </source>
</evidence>
<dbReference type="EMBL" id="RBNI01011665">
    <property type="protein sequence ID" value="RUP43100.1"/>
    <property type="molecule type" value="Genomic_DNA"/>
</dbReference>
<gene>
    <name evidence="1" type="ORF">BC936DRAFT_137604</name>
</gene>
<feature type="non-terminal residue" evidence="1">
    <location>
        <position position="1"/>
    </location>
</feature>
<sequence length="66" mass="7380">AKVTFARLSSISPTLTRRHVFICFKTGLTRTFPSEPSDHRCVRAGQMRVGWPDGWGDARCAGCRDL</sequence>
<dbReference type="Proteomes" id="UP000268093">
    <property type="component" value="Unassembled WGS sequence"/>
</dbReference>
<keyword evidence="2" id="KW-1185">Reference proteome</keyword>
<comment type="caution">
    <text evidence="1">The sequence shown here is derived from an EMBL/GenBank/DDBJ whole genome shotgun (WGS) entry which is preliminary data.</text>
</comment>
<accession>A0A433CWY7</accession>
<evidence type="ECO:0000313" key="1">
    <source>
        <dbReference type="EMBL" id="RUP43100.1"/>
    </source>
</evidence>
<dbReference type="AlphaFoldDB" id="A0A433CWY7"/>
<name>A0A433CWY7_9FUNG</name>